<evidence type="ECO:0000313" key="1">
    <source>
        <dbReference type="EMBL" id="GJT09338.1"/>
    </source>
</evidence>
<dbReference type="Proteomes" id="UP001151760">
    <property type="component" value="Unassembled WGS sequence"/>
</dbReference>
<name>A0ABQ5B4A8_9ASTR</name>
<proteinExistence type="predicted"/>
<evidence type="ECO:0000313" key="2">
    <source>
        <dbReference type="Proteomes" id="UP001151760"/>
    </source>
</evidence>
<sequence>RVQGVATLGYERILHLEVLVGETSCPVKLEEPRRFVLGDDLERRMVASDTPFTTLYTIFHELYVPLIMDTIIRQVQALRIGRWKDAIRFELISDGNQGQDAVSCPFIKIEPGSDLRIKCLHNSFVIDPLTNREAELYIAFGWDKTCGDKKWHQVYYQVVSSEFSSASRVFGYGIMQDFFDECHENEDVHAFLHQAWFYKGFDQLVIGLAWTFSLSAISSWFVVPCSALVLLLAPFLDMGWLMDSYILIREGFAFEIKIWTTFFDISLSIGADISMIVDLAVWTGPDIFVLRKGWVV</sequence>
<accession>A0ABQ5B4A8</accession>
<dbReference type="PANTHER" id="PTHR12809">
    <property type="entry name" value="MEDIATOR COMPLEX SUBUNIT"/>
    <property type="match status" value="1"/>
</dbReference>
<dbReference type="EMBL" id="BQNB010012899">
    <property type="protein sequence ID" value="GJT09338.1"/>
    <property type="molecule type" value="Genomic_DNA"/>
</dbReference>
<reference evidence="1" key="2">
    <citation type="submission" date="2022-01" db="EMBL/GenBank/DDBJ databases">
        <authorList>
            <person name="Yamashiro T."/>
            <person name="Shiraishi A."/>
            <person name="Satake H."/>
            <person name="Nakayama K."/>
        </authorList>
    </citation>
    <scope>NUCLEOTIDE SEQUENCE</scope>
</reference>
<reference evidence="1" key="1">
    <citation type="journal article" date="2022" name="Int. J. Mol. Sci.">
        <title>Draft Genome of Tanacetum Coccineum: Genomic Comparison of Closely Related Tanacetum-Family Plants.</title>
        <authorList>
            <person name="Yamashiro T."/>
            <person name="Shiraishi A."/>
            <person name="Nakayama K."/>
            <person name="Satake H."/>
        </authorList>
    </citation>
    <scope>NUCLEOTIDE SEQUENCE</scope>
</reference>
<keyword evidence="2" id="KW-1185">Reference proteome</keyword>
<comment type="caution">
    <text evidence="1">The sequence shown here is derived from an EMBL/GenBank/DDBJ whole genome shotgun (WGS) entry which is preliminary data.</text>
</comment>
<protein>
    <submittedName>
        <fullName evidence="1">Mediator of RNA polymerase II transcription subunit 14</fullName>
    </submittedName>
</protein>
<feature type="non-terminal residue" evidence="1">
    <location>
        <position position="1"/>
    </location>
</feature>
<gene>
    <name evidence="1" type="ORF">Tco_0856380</name>
</gene>
<dbReference type="InterPro" id="IPR013947">
    <property type="entry name" value="Mediator_Med14"/>
</dbReference>
<organism evidence="1 2">
    <name type="scientific">Tanacetum coccineum</name>
    <dbReference type="NCBI Taxonomy" id="301880"/>
    <lineage>
        <taxon>Eukaryota</taxon>
        <taxon>Viridiplantae</taxon>
        <taxon>Streptophyta</taxon>
        <taxon>Embryophyta</taxon>
        <taxon>Tracheophyta</taxon>
        <taxon>Spermatophyta</taxon>
        <taxon>Magnoliopsida</taxon>
        <taxon>eudicotyledons</taxon>
        <taxon>Gunneridae</taxon>
        <taxon>Pentapetalae</taxon>
        <taxon>asterids</taxon>
        <taxon>campanulids</taxon>
        <taxon>Asterales</taxon>
        <taxon>Asteraceae</taxon>
        <taxon>Asteroideae</taxon>
        <taxon>Anthemideae</taxon>
        <taxon>Anthemidinae</taxon>
        <taxon>Tanacetum</taxon>
    </lineage>
</organism>
<dbReference type="PANTHER" id="PTHR12809:SF2">
    <property type="entry name" value="MEDIATOR OF RNA POLYMERASE II TRANSCRIPTION SUBUNIT 14"/>
    <property type="match status" value="1"/>
</dbReference>